<name>A0A8W8NNY1_MAGGI</name>
<dbReference type="Gene3D" id="1.10.1530.10">
    <property type="match status" value="1"/>
</dbReference>
<protein>
    <recommendedName>
        <fullName evidence="5">Malate dehydrogenase</fullName>
    </recommendedName>
</protein>
<dbReference type="InterPro" id="IPR043143">
    <property type="entry name" value="Mal/L-sulf/L-lact_DH-like_NADP"/>
</dbReference>
<evidence type="ECO:0000313" key="3">
    <source>
        <dbReference type="EnsemblMetazoa" id="G705.6:cds"/>
    </source>
</evidence>
<proteinExistence type="inferred from homology"/>
<sequence>MQFWRRLLQISKQQSRLSLRHYSSENWDVISNNEVKRFARDCMTSVGTKPQHADSLAEVLVQADYRGHYSHGLNRLDMYVKDIESGVTVSDKEPVILKESPATAFVDGQNVLGPVVGDFCMDLAINKAKRSGVGWVVAKGSNHYGIAGHYAIRASEEGLLGMSFTNTSPLVVPTRAKKPILGTNPISLAAPGLHGDSFVLDMATSTAALGKIEIHERKQIPIPNSWGVDAHGKMTNNPTDVLNGGGQMPLGGAEETSGYKGSGLGVLVEIFCGILSGSAYGPNIRRWKNTTTVANLGQCFIAVDPDSFMPGFEERMSDLMGICRNQEPVDKDKEVLVAGDPERIHMKMCDERGGIPYHPNQIQYAIDLSNKLNVVSMEIVRTQK</sequence>
<accession>A0A8W8NNY1</accession>
<keyword evidence="2" id="KW-0560">Oxidoreductase</keyword>
<dbReference type="Pfam" id="PF02615">
    <property type="entry name" value="Ldh_2"/>
    <property type="match status" value="1"/>
</dbReference>
<dbReference type="EnsemblMetazoa" id="G705.2">
    <property type="protein sequence ID" value="G705.2:cds"/>
    <property type="gene ID" value="G705"/>
</dbReference>
<dbReference type="SUPFAM" id="SSF89733">
    <property type="entry name" value="L-sulfolactate dehydrogenase-like"/>
    <property type="match status" value="1"/>
</dbReference>
<dbReference type="OMA" id="GEVGDQY"/>
<dbReference type="AlphaFoldDB" id="A0A8W8NNY1"/>
<dbReference type="EnsemblMetazoa" id="G705.6">
    <property type="protein sequence ID" value="G705.6:cds"/>
    <property type="gene ID" value="G705"/>
</dbReference>
<organism evidence="3 4">
    <name type="scientific">Magallana gigas</name>
    <name type="common">Pacific oyster</name>
    <name type="synonym">Crassostrea gigas</name>
    <dbReference type="NCBI Taxonomy" id="29159"/>
    <lineage>
        <taxon>Eukaryota</taxon>
        <taxon>Metazoa</taxon>
        <taxon>Spiralia</taxon>
        <taxon>Lophotrochozoa</taxon>
        <taxon>Mollusca</taxon>
        <taxon>Bivalvia</taxon>
        <taxon>Autobranchia</taxon>
        <taxon>Pteriomorphia</taxon>
        <taxon>Ostreida</taxon>
        <taxon>Ostreoidea</taxon>
        <taxon>Ostreidae</taxon>
        <taxon>Magallana</taxon>
    </lineage>
</organism>
<dbReference type="InterPro" id="IPR043144">
    <property type="entry name" value="Mal/L-sulf/L-lact_DH-like_ah"/>
</dbReference>
<dbReference type="Proteomes" id="UP000005408">
    <property type="component" value="Unassembled WGS sequence"/>
</dbReference>
<keyword evidence="4" id="KW-1185">Reference proteome</keyword>
<evidence type="ECO:0008006" key="5">
    <source>
        <dbReference type="Google" id="ProtNLM"/>
    </source>
</evidence>
<comment type="similarity">
    <text evidence="1">Belongs to the LDH2/MDH2 oxidoreductase family.</text>
</comment>
<dbReference type="PANTHER" id="PTHR11091">
    <property type="entry name" value="OXIDOREDUCTASE-RELATED"/>
    <property type="match status" value="1"/>
</dbReference>
<dbReference type="InterPro" id="IPR003767">
    <property type="entry name" value="Malate/L-lactate_DH-like"/>
</dbReference>
<dbReference type="OrthoDB" id="7881616at2759"/>
<evidence type="ECO:0000256" key="2">
    <source>
        <dbReference type="ARBA" id="ARBA00023002"/>
    </source>
</evidence>
<evidence type="ECO:0000313" key="4">
    <source>
        <dbReference type="Proteomes" id="UP000005408"/>
    </source>
</evidence>
<dbReference type="Gene3D" id="3.30.1370.60">
    <property type="entry name" value="Hypothetical oxidoreductase yiak, domain 2"/>
    <property type="match status" value="1"/>
</dbReference>
<evidence type="ECO:0000256" key="1">
    <source>
        <dbReference type="ARBA" id="ARBA00006056"/>
    </source>
</evidence>
<dbReference type="PANTHER" id="PTHR11091:SF0">
    <property type="entry name" value="MALATE DEHYDROGENASE"/>
    <property type="match status" value="1"/>
</dbReference>
<dbReference type="InterPro" id="IPR036111">
    <property type="entry name" value="Mal/L-sulfo/L-lacto_DH-like_sf"/>
</dbReference>
<reference evidence="3" key="1">
    <citation type="submission" date="2022-08" db="UniProtKB">
        <authorList>
            <consortium name="EnsemblMetazoa"/>
        </authorList>
    </citation>
    <scope>IDENTIFICATION</scope>
    <source>
        <strain evidence="3">05x7-T-G4-1.051#20</strain>
    </source>
</reference>
<dbReference type="GO" id="GO:0016491">
    <property type="term" value="F:oxidoreductase activity"/>
    <property type="evidence" value="ECO:0007669"/>
    <property type="project" value="UniProtKB-KW"/>
</dbReference>